<dbReference type="AlphaFoldDB" id="A0A1L7VQT3"/>
<dbReference type="EMBL" id="FJOF01000006">
    <property type="protein sequence ID" value="CZR42818.1"/>
    <property type="molecule type" value="Genomic_DNA"/>
</dbReference>
<protein>
    <recommendedName>
        <fullName evidence="1">Heterokaryon incompatibility domain-containing protein</fullName>
    </recommendedName>
</protein>
<proteinExistence type="predicted"/>
<dbReference type="InterPro" id="IPR052895">
    <property type="entry name" value="HetReg/Transcr_Mod"/>
</dbReference>
<dbReference type="RefSeq" id="XP_031083409.1">
    <property type="nucleotide sequence ID" value="XM_031233587.1"/>
</dbReference>
<keyword evidence="3" id="KW-1185">Reference proteome</keyword>
<dbReference type="PANTHER" id="PTHR24148:SF64">
    <property type="entry name" value="HETEROKARYON INCOMPATIBILITY DOMAIN-CONTAINING PROTEIN"/>
    <property type="match status" value="1"/>
</dbReference>
<evidence type="ECO:0000313" key="2">
    <source>
        <dbReference type="EMBL" id="CZR42818.1"/>
    </source>
</evidence>
<comment type="caution">
    <text evidence="2">The sequence shown here is derived from an EMBL/GenBank/DDBJ whole genome shotgun (WGS) entry which is preliminary data.</text>
</comment>
<sequence length="748" mass="83526">MSTELPIRLLCNDNGIFSVVDPVAHHVTSFDILSYTWGKEVAPYKCGIGGVTWDIKINPDKLKDIKRLMVAANTKYLWADCVCINQTDENEKAAEIPKMFEYYRNAERCHLLMDMEEAWVPQEIVDDLKFLDHVLYHMQGAALASEAVGLTERVVNLLTRWASTAWKFDIAESSVRSAAIDMGVLNCYSTCIKRVTSLFDNDYFTRVWTFQEMILGKNITMWGVNPESIFYIGQLHTWMDLAVECADKAVKLHDWIENGRFFKTAAVNAILRVIGEDILFLVSLRTQVKGINSARTDIINGGSYWWRDNYKGISNIFSAISLRPRKCRDTADIFRGLLGIFSGLFTEDEVKTELSGKDITSISFNFFKKLSAETRLAWTKLGVASKARESGWNWIPLVESDNQVASTDCFAGVLNLGRLKKQGRAKTSAMTGLIGTPRKFMKIRLSQGKGDFQFTFKGCNCGKKIKTGRMSRELIPTYDQPRDVVKDETGRTLVQCATILGAIMDPGCDDLVQYRRKLLEKLQPMWETTDPSAKPVGWEDRSVSGTGWEHPDAIGFRVHNFSMNYRMVSMTRCGSRLANGSTANITCHVSVNCGCTIVAPFALIFESITAVQGSSLGDTAAEADSDDRIVLQDGLGLVQVGDVGKAFDVVAFSGDIKAHKLYAAACRKNKENVRIVHEVPLPSGRALVREDFTHAAMDVMKDYGYVHTGGSGNLLLSRKHRLDAYKVVGVCIDEYVPHKNEEQPVTIG</sequence>
<dbReference type="Pfam" id="PF06985">
    <property type="entry name" value="HET"/>
    <property type="match status" value="1"/>
</dbReference>
<dbReference type="VEuPathDB" id="FungiDB:FPRO_10121"/>
<dbReference type="GeneID" id="42054993"/>
<evidence type="ECO:0000259" key="1">
    <source>
        <dbReference type="Pfam" id="PF06985"/>
    </source>
</evidence>
<organism evidence="2 3">
    <name type="scientific">Fusarium proliferatum (strain ET1)</name>
    <name type="common">Orchid endophyte fungus</name>
    <dbReference type="NCBI Taxonomy" id="1227346"/>
    <lineage>
        <taxon>Eukaryota</taxon>
        <taxon>Fungi</taxon>
        <taxon>Dikarya</taxon>
        <taxon>Ascomycota</taxon>
        <taxon>Pezizomycotina</taxon>
        <taxon>Sordariomycetes</taxon>
        <taxon>Hypocreomycetidae</taxon>
        <taxon>Hypocreales</taxon>
        <taxon>Nectriaceae</taxon>
        <taxon>Fusarium</taxon>
        <taxon>Fusarium fujikuroi species complex</taxon>
    </lineage>
</organism>
<accession>A0A1L7VQT3</accession>
<reference evidence="3" key="1">
    <citation type="journal article" date="2016" name="Genome Biol. Evol.">
        <title>Comparative 'omics' of the Fusarium fujikuroi species complex highlights differences in genetic potential and metabolite synthesis.</title>
        <authorList>
            <person name="Niehaus E.-M."/>
            <person name="Muensterkoetter M."/>
            <person name="Proctor R.H."/>
            <person name="Brown D.W."/>
            <person name="Sharon A."/>
            <person name="Idan Y."/>
            <person name="Oren-Young L."/>
            <person name="Sieber C.M."/>
            <person name="Novak O."/>
            <person name="Pencik A."/>
            <person name="Tarkowska D."/>
            <person name="Hromadova K."/>
            <person name="Freeman S."/>
            <person name="Maymon M."/>
            <person name="Elazar M."/>
            <person name="Youssef S.A."/>
            <person name="El-Shabrawy E.S.M."/>
            <person name="Shalaby A.B.A."/>
            <person name="Houterman P."/>
            <person name="Brock N.L."/>
            <person name="Burkhardt I."/>
            <person name="Tsavkelova E.A."/>
            <person name="Dickschat J.S."/>
            <person name="Galuszka P."/>
            <person name="Gueldener U."/>
            <person name="Tudzynski B."/>
        </authorList>
    </citation>
    <scope>NUCLEOTIDE SEQUENCE [LARGE SCALE GENOMIC DNA]</scope>
    <source>
        <strain evidence="3">ET1</strain>
    </source>
</reference>
<name>A0A1L7VQT3_FUSPR</name>
<dbReference type="InterPro" id="IPR010730">
    <property type="entry name" value="HET"/>
</dbReference>
<dbReference type="Proteomes" id="UP000183971">
    <property type="component" value="Unassembled WGS sequence"/>
</dbReference>
<dbReference type="PANTHER" id="PTHR24148">
    <property type="entry name" value="ANKYRIN REPEAT DOMAIN-CONTAINING PROTEIN 39 HOMOLOG-RELATED"/>
    <property type="match status" value="1"/>
</dbReference>
<evidence type="ECO:0000313" key="3">
    <source>
        <dbReference type="Proteomes" id="UP000183971"/>
    </source>
</evidence>
<feature type="domain" description="Heterokaryon incompatibility" evidence="1">
    <location>
        <begin position="31"/>
        <end position="212"/>
    </location>
</feature>
<gene>
    <name evidence="2" type="ORF">FPRO_10121</name>
</gene>